<comment type="caution">
    <text evidence="17">The sequence shown here is derived from an EMBL/GenBank/DDBJ whole genome shotgun (WGS) entry which is preliminary data.</text>
</comment>
<feature type="domain" description="TSCPD" evidence="16">
    <location>
        <begin position="910"/>
        <end position="1011"/>
    </location>
</feature>
<evidence type="ECO:0000256" key="9">
    <source>
        <dbReference type="ARBA" id="ARBA00023157"/>
    </source>
</evidence>
<dbReference type="AlphaFoldDB" id="A0A2T5J8I6"/>
<evidence type="ECO:0000256" key="12">
    <source>
        <dbReference type="ARBA" id="ARBA00047754"/>
    </source>
</evidence>
<evidence type="ECO:0000256" key="10">
    <source>
        <dbReference type="ARBA" id="ARBA00023285"/>
    </source>
</evidence>
<evidence type="ECO:0000259" key="15">
    <source>
        <dbReference type="Pfam" id="PF08471"/>
    </source>
</evidence>
<evidence type="ECO:0000256" key="5">
    <source>
        <dbReference type="ARBA" id="ARBA00022628"/>
    </source>
</evidence>
<dbReference type="GO" id="GO:0000166">
    <property type="term" value="F:nucleotide binding"/>
    <property type="evidence" value="ECO:0007669"/>
    <property type="project" value="UniProtKB-KW"/>
</dbReference>
<protein>
    <recommendedName>
        <fullName evidence="4 13">Vitamin B12-dependent ribonucleotide reductase</fullName>
        <ecNumber evidence="3 13">1.17.4.1</ecNumber>
    </recommendedName>
</protein>
<dbReference type="EMBL" id="QAOQ01000005">
    <property type="protein sequence ID" value="PTQ95704.1"/>
    <property type="molecule type" value="Genomic_DNA"/>
</dbReference>
<dbReference type="InterPro" id="IPR024434">
    <property type="entry name" value="TSCPD_dom"/>
</dbReference>
<comment type="catalytic activity">
    <reaction evidence="12 13">
        <text>a 2'-deoxyribonucleoside 5'-diphosphate + [thioredoxin]-disulfide + H2O = a ribonucleoside 5'-diphosphate + [thioredoxin]-dithiol</text>
        <dbReference type="Rhea" id="RHEA:23252"/>
        <dbReference type="Rhea" id="RHEA-COMP:10698"/>
        <dbReference type="Rhea" id="RHEA-COMP:10700"/>
        <dbReference type="ChEBI" id="CHEBI:15377"/>
        <dbReference type="ChEBI" id="CHEBI:29950"/>
        <dbReference type="ChEBI" id="CHEBI:50058"/>
        <dbReference type="ChEBI" id="CHEBI:57930"/>
        <dbReference type="ChEBI" id="CHEBI:73316"/>
        <dbReference type="EC" id="1.17.4.1"/>
    </reaction>
</comment>
<keyword evidence="8 13" id="KW-0560">Oxidoreductase</keyword>
<reference evidence="17 18" key="1">
    <citation type="submission" date="2018-04" db="EMBL/GenBank/DDBJ databases">
        <title>Genomic Encyclopedia of Archaeal and Bacterial Type Strains, Phase II (KMG-II): from individual species to whole genera.</title>
        <authorList>
            <person name="Goeker M."/>
        </authorList>
    </citation>
    <scope>NUCLEOTIDE SEQUENCE [LARGE SCALE GENOMIC DNA]</scope>
    <source>
        <strain evidence="17 18">DSM 26809</strain>
    </source>
</reference>
<dbReference type="NCBIfam" id="TIGR02504">
    <property type="entry name" value="NrdJ_Z"/>
    <property type="match status" value="1"/>
</dbReference>
<evidence type="ECO:0000256" key="4">
    <source>
        <dbReference type="ARBA" id="ARBA00014409"/>
    </source>
</evidence>
<dbReference type="GO" id="GO:0050897">
    <property type="term" value="F:cobalt ion binding"/>
    <property type="evidence" value="ECO:0007669"/>
    <property type="project" value="InterPro"/>
</dbReference>
<dbReference type="Pfam" id="PF02867">
    <property type="entry name" value="Ribonuc_red_lgC"/>
    <property type="match status" value="2"/>
</dbReference>
<evidence type="ECO:0000256" key="2">
    <source>
        <dbReference type="ARBA" id="ARBA00007405"/>
    </source>
</evidence>
<evidence type="ECO:0000256" key="1">
    <source>
        <dbReference type="ARBA" id="ARBA00001922"/>
    </source>
</evidence>
<dbReference type="Pfam" id="PF12637">
    <property type="entry name" value="TSCPD"/>
    <property type="match status" value="1"/>
</dbReference>
<dbReference type="EC" id="1.17.4.1" evidence="3 13"/>
<keyword evidence="18" id="KW-1185">Reference proteome</keyword>
<dbReference type="NCBIfam" id="NF005122">
    <property type="entry name" value="PRK06556.1"/>
    <property type="match status" value="1"/>
</dbReference>
<comment type="similarity">
    <text evidence="2 13">Belongs to the ribonucleoside diphosphate reductase class-2 family.</text>
</comment>
<dbReference type="GO" id="GO:0031419">
    <property type="term" value="F:cobalamin binding"/>
    <property type="evidence" value="ECO:0007669"/>
    <property type="project" value="UniProtKB-KW"/>
</dbReference>
<dbReference type="SUPFAM" id="SSF51998">
    <property type="entry name" value="PFL-like glycyl radical enzymes"/>
    <property type="match status" value="1"/>
</dbReference>
<dbReference type="RefSeq" id="WP_107829202.1">
    <property type="nucleotide sequence ID" value="NZ_CP160205.1"/>
</dbReference>
<evidence type="ECO:0000256" key="13">
    <source>
        <dbReference type="RuleBase" id="RU364064"/>
    </source>
</evidence>
<dbReference type="CDD" id="cd02888">
    <property type="entry name" value="RNR_II_dimer"/>
    <property type="match status" value="1"/>
</dbReference>
<evidence type="ECO:0000256" key="3">
    <source>
        <dbReference type="ARBA" id="ARBA00012274"/>
    </source>
</evidence>
<dbReference type="OrthoDB" id="9762933at2"/>
<dbReference type="Pfam" id="PF08471">
    <property type="entry name" value="Ribonuc_red_2_N"/>
    <property type="match status" value="1"/>
</dbReference>
<feature type="domain" description="Ribonucleotide reductase class II vitamin B12-dependent N-terminal" evidence="15">
    <location>
        <begin position="38"/>
        <end position="135"/>
    </location>
</feature>
<keyword evidence="7 13" id="KW-0547">Nucleotide-binding</keyword>
<sequence length="1105" mass="122159">MSKNITRKKSAADSKGLKLDRYFTKEGTPVYDLFKYEKRSSVIRNPSGDAVFEMNDVEVPTSWSQVATDILAQKYFRRTGVPQSDGTIGAEKSIKQVAHRMAACWKDWGMRHGYFASAADAQVFYDEIVYTIVGQLAAPNSPQWFNTGLHNTYGITGKPQGHYFVDPESGKLSKSTSAYERPQPHACFILSVDDDLVNEGGIMDLWVREARIFKYGSGVGTNFSKLRGDNEKLAGGGYSSGLMSFLKIGDRAAGAIKSGGTTRRAAKMVCLDLDHPEIESFVNWKVEEEKKVAALIAAGYSSDYEGEAYRTVSGQNSNNSVRISNAFFRALQDQKPWDLTSRVSGKAVKSVSSQKLWDDIAFAAWACADPGVQFDTTINEWHTCPEGGRINASNPCSEYMFLDNTACNLASINLEHFFDKETRQFDVAGFEHACRVWTIVLEISVLMAQFPSKEVAQLSYDYRTLGLGYANLGSALMVGGIPYDSDKARAIGGAITAIMTGTAYATSAEMARELGPFARYNDNKKHMMRVMRNHRYAAYNSVENYEGLEIAPPGIDQRSCPDYLLSAACNAWDRAVEMGEKYGYRNAQTTVIAPTGTIGLVMDCDTTGIEPDFALVKFKKLSGGGYFKIINQAVPEALRNLGYREHEVTAIVNYAKGAATLYNAPHINLQSLKAKGLTDDELERLDKAVVSAFEISFAFNVWTLGEDCLKRLGFVPEQYNAQDFNLLRALGFSKKQIAEANEYVCGTMTIEGAPFLKQEHYPIFDCANKCGAKGERYIHAHGHIKMMAAAQPFLSGAISKTINLPNEAKVEEIKDCYQLSWELGLKANALYRDGCKLSQPLSTKSDVKEEEEDIKGAVDEMLGEAANAKLSDLTAEEVLEAAMAIMEKSKDTDFMRKLSRVVQKKSMPYKRRGFTQKASIDGQTLFVRTGEYEDGTLGEIFVDVHKEGATFRSLMNCFAIAVSIGLQYGVPLEEYVEKFTFTRFEPAGMVMGHANIRSATSIIDYIFRMLGYEYLNRTDLVHVLTEQNAITGNPQMIDSDFNTDESNVYEPVPVKSEGPGQKQWTVDVSMGVQSDAPSCNVCGHTTVRSGTCYKCLNCGNSMGCS</sequence>
<evidence type="ECO:0000259" key="16">
    <source>
        <dbReference type="Pfam" id="PF12637"/>
    </source>
</evidence>
<evidence type="ECO:0000256" key="8">
    <source>
        <dbReference type="ARBA" id="ARBA00023002"/>
    </source>
</evidence>
<name>A0A2T5J8I6_9SPHI</name>
<evidence type="ECO:0000313" key="17">
    <source>
        <dbReference type="EMBL" id="PTQ95704.1"/>
    </source>
</evidence>
<accession>A0A2T5J8I6</accession>
<dbReference type="GO" id="GO:0071897">
    <property type="term" value="P:DNA biosynthetic process"/>
    <property type="evidence" value="ECO:0007669"/>
    <property type="project" value="UniProtKB-KW"/>
</dbReference>
<feature type="domain" description="Ribonucleotide reductase large subunit C-terminal" evidence="14">
    <location>
        <begin position="726"/>
        <end position="831"/>
    </location>
</feature>
<dbReference type="InterPro" id="IPR013678">
    <property type="entry name" value="RNR_2_N"/>
</dbReference>
<comment type="cofactor">
    <cofactor evidence="1 13">
        <name>adenosylcob(III)alamin</name>
        <dbReference type="ChEBI" id="CHEBI:18408"/>
    </cofactor>
</comment>
<keyword evidence="5 13" id="KW-0846">Cobalamin</keyword>
<feature type="domain" description="Ribonucleotide reductase large subunit C-terminal" evidence="14">
    <location>
        <begin position="186"/>
        <end position="670"/>
    </location>
</feature>
<dbReference type="InterPro" id="IPR050862">
    <property type="entry name" value="RdRp_reductase_class-2"/>
</dbReference>
<dbReference type="PRINTS" id="PR01183">
    <property type="entry name" value="RIBORDTASEM1"/>
</dbReference>
<evidence type="ECO:0000256" key="11">
    <source>
        <dbReference type="ARBA" id="ARBA00025437"/>
    </source>
</evidence>
<gene>
    <name evidence="17" type="ORF">C8P68_105212</name>
</gene>
<dbReference type="PANTHER" id="PTHR43371">
    <property type="entry name" value="VITAMIN B12-DEPENDENT RIBONUCLEOTIDE REDUCTASE"/>
    <property type="match status" value="1"/>
</dbReference>
<evidence type="ECO:0000256" key="7">
    <source>
        <dbReference type="ARBA" id="ARBA00022741"/>
    </source>
</evidence>
<evidence type="ECO:0000259" key="14">
    <source>
        <dbReference type="Pfam" id="PF02867"/>
    </source>
</evidence>
<keyword evidence="6 13" id="KW-0237">DNA synthesis</keyword>
<dbReference type="PANTHER" id="PTHR43371:SF1">
    <property type="entry name" value="RIBONUCLEOSIDE-DIPHOSPHATE REDUCTASE"/>
    <property type="match status" value="1"/>
</dbReference>
<organism evidence="17 18">
    <name type="scientific">Mucilaginibacter yixingensis</name>
    <dbReference type="NCBI Taxonomy" id="1295612"/>
    <lineage>
        <taxon>Bacteria</taxon>
        <taxon>Pseudomonadati</taxon>
        <taxon>Bacteroidota</taxon>
        <taxon>Sphingobacteriia</taxon>
        <taxon>Sphingobacteriales</taxon>
        <taxon>Sphingobacteriaceae</taxon>
        <taxon>Mucilaginibacter</taxon>
    </lineage>
</organism>
<keyword evidence="9" id="KW-1015">Disulfide bond</keyword>
<dbReference type="InterPro" id="IPR000788">
    <property type="entry name" value="RNR_lg_C"/>
</dbReference>
<keyword evidence="10 13" id="KW-0170">Cobalt</keyword>
<evidence type="ECO:0000313" key="18">
    <source>
        <dbReference type="Proteomes" id="UP000244168"/>
    </source>
</evidence>
<comment type="function">
    <text evidence="11 13">Catalyzes the reduction of ribonucleotides to deoxyribonucleotides. May function to provide a pool of deoxyribonucleotide precursors for DNA repair during oxygen limitation and/or for immediate growth after restoration of oxygen.</text>
</comment>
<dbReference type="InterPro" id="IPR013344">
    <property type="entry name" value="RNR_NrdJ/NrdZ"/>
</dbReference>
<proteinExistence type="inferred from homology"/>
<evidence type="ECO:0000256" key="6">
    <source>
        <dbReference type="ARBA" id="ARBA00022634"/>
    </source>
</evidence>
<dbReference type="GO" id="GO:0004748">
    <property type="term" value="F:ribonucleoside-diphosphate reductase activity, thioredoxin disulfide as acceptor"/>
    <property type="evidence" value="ECO:0007669"/>
    <property type="project" value="UniProtKB-EC"/>
</dbReference>
<dbReference type="Gene3D" id="3.20.70.20">
    <property type="match status" value="2"/>
</dbReference>
<dbReference type="Proteomes" id="UP000244168">
    <property type="component" value="Unassembled WGS sequence"/>
</dbReference>